<sequence>MKNWKSAILKSCMLLAAVFLIGAAVPASAKTAPKLSSKKITLKVGQKKKLKVKNVKKKKIKWSSKNKAIATVNKKGKVVGKKKGKTTIIAKVSKKKLKCKVVVKKADTKKKSNGKNKGNNKISKAVEKELPSAKQYRVLNGPETMAVGKPANLFDYVYYAGKRINAPSNEAKVKGYKWTSSNNSIVSIDKYGVATPQKEGKVNLSFKYLDRSGEWRESNTLKAEVVNVGDVSYTVSFGLNRDLLNMDSKYLELNLPRYNSPDAFNYINVTVTNNSDTKIFVSKKFGIQTGGWDDWPTRDNQDVEIPAKSSKTIWYGFTEKGGVELQKDIYRTSLTYSINGKDALIYYYPETGIYEVSK</sequence>
<protein>
    <submittedName>
        <fullName evidence="3">Ig-like domain-containing protein</fullName>
    </submittedName>
</protein>
<dbReference type="SUPFAM" id="SSF49373">
    <property type="entry name" value="Invasin/intimin cell-adhesion fragments"/>
    <property type="match status" value="2"/>
</dbReference>
<comment type="caution">
    <text evidence="3">The sequence shown here is derived from an EMBL/GenBank/DDBJ whole genome shotgun (WGS) entry which is preliminary data.</text>
</comment>
<gene>
    <name evidence="3" type="ORF">H9968_05390</name>
</gene>
<dbReference type="Proteomes" id="UP000824049">
    <property type="component" value="Unassembled WGS sequence"/>
</dbReference>
<dbReference type="InterPro" id="IPR008964">
    <property type="entry name" value="Invasin/intimin_cell_adhesion"/>
</dbReference>
<reference evidence="3" key="1">
    <citation type="journal article" date="2021" name="PeerJ">
        <title>Extensive microbial diversity within the chicken gut microbiome revealed by metagenomics and culture.</title>
        <authorList>
            <person name="Gilroy R."/>
            <person name="Ravi A."/>
            <person name="Getino M."/>
            <person name="Pursley I."/>
            <person name="Horton D.L."/>
            <person name="Alikhan N.F."/>
            <person name="Baker D."/>
            <person name="Gharbi K."/>
            <person name="Hall N."/>
            <person name="Watson M."/>
            <person name="Adriaenssens E.M."/>
            <person name="Foster-Nyarko E."/>
            <person name="Jarju S."/>
            <person name="Secka A."/>
            <person name="Antonio M."/>
            <person name="Oren A."/>
            <person name="Chaudhuri R.R."/>
            <person name="La Ragione R."/>
            <person name="Hildebrand F."/>
            <person name="Pallen M.J."/>
        </authorList>
    </citation>
    <scope>NUCLEOTIDE SEQUENCE</scope>
    <source>
        <strain evidence="3">CHK179-28034</strain>
    </source>
</reference>
<accession>A0A9D2J7H3</accession>
<evidence type="ECO:0000313" key="4">
    <source>
        <dbReference type="Proteomes" id="UP000824049"/>
    </source>
</evidence>
<feature type="domain" description="BIG2" evidence="2">
    <location>
        <begin position="29"/>
        <end position="102"/>
    </location>
</feature>
<dbReference type="Pfam" id="PF02368">
    <property type="entry name" value="Big_2"/>
    <property type="match status" value="1"/>
</dbReference>
<dbReference type="InterPro" id="IPR003343">
    <property type="entry name" value="Big_2"/>
</dbReference>
<dbReference type="AlphaFoldDB" id="A0A9D2J7H3"/>
<feature type="signal peptide" evidence="1">
    <location>
        <begin position="1"/>
        <end position="29"/>
    </location>
</feature>
<organism evidence="3 4">
    <name type="scientific">Candidatus Anaerobutyricum stercoris</name>
    <dbReference type="NCBI Taxonomy" id="2838457"/>
    <lineage>
        <taxon>Bacteria</taxon>
        <taxon>Bacillati</taxon>
        <taxon>Bacillota</taxon>
        <taxon>Clostridia</taxon>
        <taxon>Lachnospirales</taxon>
        <taxon>Lachnospiraceae</taxon>
        <taxon>Anaerobutyricum</taxon>
    </lineage>
</organism>
<reference evidence="3" key="2">
    <citation type="submission" date="2021-04" db="EMBL/GenBank/DDBJ databases">
        <authorList>
            <person name="Gilroy R."/>
        </authorList>
    </citation>
    <scope>NUCLEOTIDE SEQUENCE</scope>
    <source>
        <strain evidence="3">CHK179-28034</strain>
    </source>
</reference>
<dbReference type="SMART" id="SM00635">
    <property type="entry name" value="BID_2"/>
    <property type="match status" value="1"/>
</dbReference>
<name>A0A9D2J7H3_9FIRM</name>
<feature type="chain" id="PRO_5038994972" evidence="1">
    <location>
        <begin position="30"/>
        <end position="358"/>
    </location>
</feature>
<dbReference type="EMBL" id="DXBR01000049">
    <property type="protein sequence ID" value="HIZ39353.1"/>
    <property type="molecule type" value="Genomic_DNA"/>
</dbReference>
<evidence type="ECO:0000259" key="2">
    <source>
        <dbReference type="SMART" id="SM00635"/>
    </source>
</evidence>
<keyword evidence="1" id="KW-0732">Signal</keyword>
<evidence type="ECO:0000313" key="3">
    <source>
        <dbReference type="EMBL" id="HIZ39353.1"/>
    </source>
</evidence>
<evidence type="ECO:0000256" key="1">
    <source>
        <dbReference type="SAM" id="SignalP"/>
    </source>
</evidence>
<proteinExistence type="predicted"/>
<dbReference type="Gene3D" id="2.60.40.1080">
    <property type="match status" value="2"/>
</dbReference>